<evidence type="ECO:0000313" key="6">
    <source>
        <dbReference type="Proteomes" id="UP000000270"/>
    </source>
</evidence>
<dbReference type="InterPro" id="IPR051012">
    <property type="entry name" value="CellSynth/LPSAsmb/PSIAsmb"/>
</dbReference>
<dbReference type="AlphaFoldDB" id="A8ILY3"/>
<dbReference type="Gene3D" id="1.25.40.10">
    <property type="entry name" value="Tetratricopeptide repeat domain"/>
    <property type="match status" value="1"/>
</dbReference>
<dbReference type="KEGG" id="azc:AZC_0445"/>
<dbReference type="PROSITE" id="PS50005">
    <property type="entry name" value="TPR"/>
    <property type="match status" value="1"/>
</dbReference>
<dbReference type="SMART" id="SM00028">
    <property type="entry name" value="TPR"/>
    <property type="match status" value="3"/>
</dbReference>
<evidence type="ECO:0000313" key="5">
    <source>
        <dbReference type="EMBL" id="BAF86443.1"/>
    </source>
</evidence>
<evidence type="ECO:0000256" key="4">
    <source>
        <dbReference type="SAM" id="MobiDB-lite"/>
    </source>
</evidence>
<reference evidence="5 6" key="5">
    <citation type="journal article" date="2010" name="Appl. Environ. Microbiol.">
        <title>phrR-like gene praR of Azorhizobium caulinodans ORS571 is essential for symbiosis with Sesbania rostrata and is involved in expression of reb genes.</title>
        <authorList>
            <person name="Akiba N."/>
            <person name="Aono T."/>
            <person name="Toyazaki H."/>
            <person name="Sato S."/>
            <person name="Oyaizu H."/>
        </authorList>
    </citation>
    <scope>NUCLEOTIDE SEQUENCE [LARGE SCALE GENOMIC DNA]</scope>
    <source>
        <strain evidence="6">ATCC 43989 / DSM 5975 / JCM 20966 / LMG 6465 / NBRC 14845 / NCIMB 13405 / ORS 571</strain>
    </source>
</reference>
<reference evidence="5 6" key="6">
    <citation type="journal article" date="2011" name="Appl. Environ. Microbiol.">
        <title>Involvement of the azorhizobial chromosome partition gene (parA) in the onset of bacteroid differentiation during Sesbania rostrata stem nodule development.</title>
        <authorList>
            <person name="Liu CT."/>
            <person name="Lee KB."/>
            <person name="Wang YS."/>
            <person name="Peng MH."/>
            <person name="Lee KT."/>
            <person name="Suzuki S."/>
            <person name="Suzuki T."/>
            <person name="Oyaizu H."/>
        </authorList>
    </citation>
    <scope>NUCLEOTIDE SEQUENCE [LARGE SCALE GENOMIC DNA]</scope>
    <source>
        <strain evidence="6">ATCC 43989 / DSM 5975 / JCM 20966 / LMG 6465 / NBRC 14845 / NCIMB 13405 / ORS 571</strain>
    </source>
</reference>
<reference evidence="5 6" key="1">
    <citation type="journal article" date="2007" name="Appl. Environ. Microbiol.">
        <title>Rhizobial factors required for stem nodule maturation and maintenance in Sesbania rostrata-Azorhizobium caulinodans ORS571 symbiosis.</title>
        <authorList>
            <person name="Suzuki S."/>
            <person name="Aono T."/>
            <person name="Lee KB."/>
            <person name="Suzuki T."/>
            <person name="Liu CT."/>
            <person name="Miwa H."/>
            <person name="Wakao S."/>
            <person name="Iki T."/>
            <person name="Oyaizu H."/>
        </authorList>
    </citation>
    <scope>NUCLEOTIDE SEQUENCE [LARGE SCALE GENOMIC DNA]</scope>
    <source>
        <strain evidence="6">ATCC 43989 / DSM 5975 / JCM 20966 / LMG 6465 / NBRC 14845 / NCIMB 13405 / ORS 571</strain>
    </source>
</reference>
<dbReference type="RefSeq" id="WP_012168976.1">
    <property type="nucleotide sequence ID" value="NC_009937.1"/>
</dbReference>
<dbReference type="HOGENOM" id="CLU_079829_1_0_5"/>
<dbReference type="eggNOG" id="COG0457">
    <property type="taxonomic scope" value="Bacteria"/>
</dbReference>
<feature type="compositionally biased region" description="Low complexity" evidence="4">
    <location>
        <begin position="86"/>
        <end position="96"/>
    </location>
</feature>
<dbReference type="EMBL" id="AP009384">
    <property type="protein sequence ID" value="BAF86443.1"/>
    <property type="molecule type" value="Genomic_DNA"/>
</dbReference>
<dbReference type="InterPro" id="IPR011990">
    <property type="entry name" value="TPR-like_helical_dom_sf"/>
</dbReference>
<dbReference type="SUPFAM" id="SSF48452">
    <property type="entry name" value="TPR-like"/>
    <property type="match status" value="1"/>
</dbReference>
<reference evidence="6" key="2">
    <citation type="submission" date="2007-04" db="EMBL/GenBank/DDBJ databases">
        <title>Complete genome sequence of the nitrogen-fixing bacterium Azorhizobium caulinodans ORS571.</title>
        <authorList>
            <person name="Lee K.B."/>
            <person name="Backer P.D."/>
            <person name="Aono T."/>
            <person name="Liu C.T."/>
            <person name="Suzuki S."/>
            <person name="Suzuki T."/>
            <person name="Kaneko T."/>
            <person name="Yamada M."/>
            <person name="Tabata S."/>
            <person name="Kupfer D.M."/>
            <person name="Najar F.Z."/>
            <person name="Wiley G.B."/>
            <person name="Roe B."/>
            <person name="Binnewies T."/>
            <person name="Ussery D."/>
            <person name="Vereecke D."/>
            <person name="Gevers D."/>
            <person name="Holsters M."/>
            <person name="Oyaizu H."/>
        </authorList>
    </citation>
    <scope>NUCLEOTIDE SEQUENCE [LARGE SCALE GENOMIC DNA]</scope>
    <source>
        <strain evidence="6">ATCC 43989 / DSM 5975 / JCM 20966 / LMG 6465 / NBRC 14845 / NCIMB 13405 / ORS 571</strain>
    </source>
</reference>
<accession>A8ILY3</accession>
<keyword evidence="1" id="KW-0677">Repeat</keyword>
<protein>
    <submittedName>
        <fullName evidence="5">TPR repeat</fullName>
    </submittedName>
</protein>
<keyword evidence="2 3" id="KW-0802">TPR repeat</keyword>
<organism evidence="5 6">
    <name type="scientific">Azorhizobium caulinodans (strain ATCC 43989 / DSM 5975 / JCM 20966 / LMG 6465 / NBRC 14845 / NCIMB 13405 / ORS 571)</name>
    <dbReference type="NCBI Taxonomy" id="438753"/>
    <lineage>
        <taxon>Bacteria</taxon>
        <taxon>Pseudomonadati</taxon>
        <taxon>Pseudomonadota</taxon>
        <taxon>Alphaproteobacteria</taxon>
        <taxon>Hyphomicrobiales</taxon>
        <taxon>Xanthobacteraceae</taxon>
        <taxon>Azorhizobium</taxon>
    </lineage>
</organism>
<proteinExistence type="predicted"/>
<evidence type="ECO:0000256" key="1">
    <source>
        <dbReference type="ARBA" id="ARBA00022737"/>
    </source>
</evidence>
<dbReference type="Proteomes" id="UP000000270">
    <property type="component" value="Chromosome"/>
</dbReference>
<dbReference type="PANTHER" id="PTHR45586">
    <property type="entry name" value="TPR REPEAT-CONTAINING PROTEIN PA4667"/>
    <property type="match status" value="1"/>
</dbReference>
<sequence>MRGLAGLGVDGRTLAPDTWLMKPPRILAPHPGRIPSKKLALRGSRVTTRAALVTHFKSRRMALVLAVALAAASQAEAQTTGPVPSRPEATAPAETAPRPKPPRDKRTQINALFEALRLAPDEATAEAVGERLEPLLGETQSTAGELLLARANAAAEAKQYDLALALLDQVVEIEPDSLAGFSRRATVYYLQDDYADALLDIREVLAREPRHYTMLLGLAMILREIGDEPRALEAARKALAVNPNLAPAKELVSQLATKVDGRGI</sequence>
<dbReference type="STRING" id="438753.AZC_0445"/>
<evidence type="ECO:0000256" key="2">
    <source>
        <dbReference type="ARBA" id="ARBA00022803"/>
    </source>
</evidence>
<reference evidence="5 6" key="4">
    <citation type="journal article" date="2009" name="Appl. Environ. Microbiol.">
        <title>Comparative genome-wide transcriptional profiling of Azorhizobium caulinodans ORS571 grown under free-living and symbiotic conditions.</title>
        <authorList>
            <person name="Tsukada S."/>
            <person name="Aono T."/>
            <person name="Akiba N."/>
            <person name="Lee KB."/>
            <person name="Liu CT."/>
            <person name="Toyazaki H."/>
            <person name="Oyaizu H."/>
        </authorList>
    </citation>
    <scope>NUCLEOTIDE SEQUENCE [LARGE SCALE GENOMIC DNA]</scope>
    <source>
        <strain evidence="6">ATCC 43989 / DSM 5975 / JCM 20966 / LMG 6465 / NBRC 14845 / NCIMB 13405 / ORS 571</strain>
    </source>
</reference>
<reference evidence="5 6" key="3">
    <citation type="journal article" date="2008" name="BMC Genomics">
        <title>The genome of the versatile nitrogen fixer Azorhizobium caulinodans ORS571.</title>
        <authorList>
            <person name="Lee KB."/>
            <person name="Backer P.D."/>
            <person name="Aono T."/>
            <person name="Liu CT."/>
            <person name="Suzuki S."/>
            <person name="Suzuki T."/>
            <person name="Kaneko T."/>
            <person name="Yamada M."/>
            <person name="Tabata S."/>
            <person name="Kupfer D.M."/>
            <person name="Najar F.Z."/>
            <person name="Wiley G.B."/>
            <person name="Roe B."/>
            <person name="Binnewies T.T."/>
            <person name="Ussery D.W."/>
            <person name="D'Haeze W."/>
            <person name="Herder J.D."/>
            <person name="Gevers D."/>
            <person name="Vereecke D."/>
            <person name="Holsters M."/>
            <person name="Oyaizu H."/>
        </authorList>
    </citation>
    <scope>NUCLEOTIDE SEQUENCE [LARGE SCALE GENOMIC DNA]</scope>
    <source>
        <strain evidence="6">ATCC 43989 / DSM 5975 / JCM 20966 / LMG 6465 / NBRC 14845 / NCIMB 13405 / ORS 571</strain>
    </source>
</reference>
<gene>
    <name evidence="5" type="ordered locus">AZC_0445</name>
</gene>
<dbReference type="InterPro" id="IPR019734">
    <property type="entry name" value="TPR_rpt"/>
</dbReference>
<evidence type="ECO:0000256" key="3">
    <source>
        <dbReference type="PROSITE-ProRule" id="PRU00339"/>
    </source>
</evidence>
<dbReference type="PANTHER" id="PTHR45586:SF1">
    <property type="entry name" value="LIPOPOLYSACCHARIDE ASSEMBLY PROTEIN B"/>
    <property type="match status" value="1"/>
</dbReference>
<name>A8ILY3_AZOC5</name>
<feature type="repeat" description="TPR" evidence="3">
    <location>
        <begin position="212"/>
        <end position="245"/>
    </location>
</feature>
<feature type="region of interest" description="Disordered" evidence="4">
    <location>
        <begin position="75"/>
        <end position="105"/>
    </location>
</feature>
<keyword evidence="6" id="KW-1185">Reference proteome</keyword>
<dbReference type="Pfam" id="PF13174">
    <property type="entry name" value="TPR_6"/>
    <property type="match status" value="1"/>
</dbReference>